<evidence type="ECO:0000256" key="1">
    <source>
        <dbReference type="ARBA" id="ARBA00022723"/>
    </source>
</evidence>
<dbReference type="EMBL" id="VUMT01000006">
    <property type="protein sequence ID" value="MSS63323.1"/>
    <property type="molecule type" value="Genomic_DNA"/>
</dbReference>
<dbReference type="Proteomes" id="UP000482209">
    <property type="component" value="Unassembled WGS sequence"/>
</dbReference>
<evidence type="ECO:0000256" key="2">
    <source>
        <dbReference type="ARBA" id="ARBA00023004"/>
    </source>
</evidence>
<dbReference type="GO" id="GO:0046872">
    <property type="term" value="F:metal ion binding"/>
    <property type="evidence" value="ECO:0007669"/>
    <property type="project" value="UniProtKB-KW"/>
</dbReference>
<keyword evidence="2" id="KW-0408">Iron</keyword>
<keyword evidence="3" id="KW-0411">Iron-sulfur</keyword>
<evidence type="ECO:0000259" key="4">
    <source>
        <dbReference type="PROSITE" id="PS51379"/>
    </source>
</evidence>
<keyword evidence="1" id="KW-0479">Metal-binding</keyword>
<gene>
    <name evidence="5" type="ORF">FYJ58_05455</name>
</gene>
<accession>A0A6L5XZH7</accession>
<evidence type="ECO:0000313" key="5">
    <source>
        <dbReference type="EMBL" id="MSS63323.1"/>
    </source>
</evidence>
<dbReference type="SUPFAM" id="SSF54862">
    <property type="entry name" value="4Fe-4S ferredoxins"/>
    <property type="match status" value="1"/>
</dbReference>
<dbReference type="Gene3D" id="3.30.70.20">
    <property type="match status" value="1"/>
</dbReference>
<dbReference type="AlphaFoldDB" id="A0A6L5XZH7"/>
<feature type="domain" description="4Fe-4S ferredoxin-type" evidence="4">
    <location>
        <begin position="36"/>
        <end position="65"/>
    </location>
</feature>
<evidence type="ECO:0000256" key="3">
    <source>
        <dbReference type="ARBA" id="ARBA00023014"/>
    </source>
</evidence>
<dbReference type="PROSITE" id="PS51379">
    <property type="entry name" value="4FE4S_FER_2"/>
    <property type="match status" value="2"/>
</dbReference>
<reference evidence="5 6" key="1">
    <citation type="submission" date="2019-08" db="EMBL/GenBank/DDBJ databases">
        <title>In-depth cultivation of the pig gut microbiome towards novel bacterial diversity and tailored functional studies.</title>
        <authorList>
            <person name="Wylensek D."/>
            <person name="Hitch T.C.A."/>
            <person name="Clavel T."/>
        </authorList>
    </citation>
    <scope>NUCLEOTIDE SEQUENCE [LARGE SCALE GENOMIC DNA]</scope>
    <source>
        <strain evidence="5 6">WCA-693-APC-MOT-I</strain>
    </source>
</reference>
<evidence type="ECO:0000313" key="6">
    <source>
        <dbReference type="Proteomes" id="UP000482209"/>
    </source>
</evidence>
<sequence length="66" mass="7105">MKKIKRQAVSNKSECVACGVCALECKRQAIQIFKGCYAIVDTSLCVGCGMCEKNCPAGAIEMEVIE</sequence>
<keyword evidence="6" id="KW-1185">Reference proteome</keyword>
<dbReference type="RefSeq" id="WP_154518436.1">
    <property type="nucleotide sequence ID" value="NZ_VUMT01000006.1"/>
</dbReference>
<dbReference type="Pfam" id="PF14697">
    <property type="entry name" value="Fer4_21"/>
    <property type="match status" value="1"/>
</dbReference>
<dbReference type="InterPro" id="IPR017900">
    <property type="entry name" value="4Fe4S_Fe_S_CS"/>
</dbReference>
<dbReference type="InterPro" id="IPR017896">
    <property type="entry name" value="4Fe4S_Fe-S-bd"/>
</dbReference>
<dbReference type="PROSITE" id="PS00198">
    <property type="entry name" value="4FE4S_FER_1"/>
    <property type="match status" value="1"/>
</dbReference>
<organism evidence="5 6">
    <name type="scientific">Velocimicrobium porci</name>
    <dbReference type="NCBI Taxonomy" id="2606634"/>
    <lineage>
        <taxon>Bacteria</taxon>
        <taxon>Bacillati</taxon>
        <taxon>Bacillota</taxon>
        <taxon>Clostridia</taxon>
        <taxon>Lachnospirales</taxon>
        <taxon>Lachnospiraceae</taxon>
        <taxon>Velocimicrobium</taxon>
    </lineage>
</organism>
<feature type="domain" description="4Fe-4S ferredoxin-type" evidence="4">
    <location>
        <begin position="5"/>
        <end position="35"/>
    </location>
</feature>
<dbReference type="GO" id="GO:0051536">
    <property type="term" value="F:iron-sulfur cluster binding"/>
    <property type="evidence" value="ECO:0007669"/>
    <property type="project" value="UniProtKB-KW"/>
</dbReference>
<protein>
    <submittedName>
        <fullName evidence="5">4Fe-4S ferredoxin</fullName>
    </submittedName>
</protein>
<name>A0A6L5XZH7_9FIRM</name>
<proteinExistence type="predicted"/>
<comment type="caution">
    <text evidence="5">The sequence shown here is derived from an EMBL/GenBank/DDBJ whole genome shotgun (WGS) entry which is preliminary data.</text>
</comment>